<evidence type="ECO:0000259" key="1">
    <source>
        <dbReference type="Pfam" id="PF13276"/>
    </source>
</evidence>
<gene>
    <name evidence="2" type="ORF">SAMN05660964_03827</name>
</gene>
<dbReference type="PANTHER" id="PTHR46889">
    <property type="entry name" value="TRANSPOSASE INSF FOR INSERTION SEQUENCE IS3B-RELATED"/>
    <property type="match status" value="1"/>
</dbReference>
<dbReference type="OrthoDB" id="8296177at2"/>
<dbReference type="Proteomes" id="UP000199397">
    <property type="component" value="Unassembled WGS sequence"/>
</dbReference>
<dbReference type="EMBL" id="FNQP01000063">
    <property type="protein sequence ID" value="SEB14933.1"/>
    <property type="molecule type" value="Genomic_DNA"/>
</dbReference>
<organism evidence="2 3">
    <name type="scientific">Thiothrix caldifontis</name>
    <dbReference type="NCBI Taxonomy" id="525918"/>
    <lineage>
        <taxon>Bacteria</taxon>
        <taxon>Pseudomonadati</taxon>
        <taxon>Pseudomonadota</taxon>
        <taxon>Gammaproteobacteria</taxon>
        <taxon>Thiotrichales</taxon>
        <taxon>Thiotrichaceae</taxon>
        <taxon>Thiothrix</taxon>
    </lineage>
</organism>
<dbReference type="RefSeq" id="WP_093071212.1">
    <property type="nucleotide sequence ID" value="NZ_FNQP01000063.1"/>
</dbReference>
<dbReference type="InterPro" id="IPR025948">
    <property type="entry name" value="HTH-like_dom"/>
</dbReference>
<feature type="domain" description="HTH-like" evidence="1">
    <location>
        <begin position="44"/>
        <end position="102"/>
    </location>
</feature>
<evidence type="ECO:0000313" key="2">
    <source>
        <dbReference type="EMBL" id="SEB14933.1"/>
    </source>
</evidence>
<keyword evidence="3" id="KW-1185">Reference proteome</keyword>
<dbReference type="PANTHER" id="PTHR46889:SF6">
    <property type="entry name" value="TRANSPOSASE INSF FOR INSERTION SEQUENCE IS3B"/>
    <property type="match status" value="1"/>
</dbReference>
<dbReference type="InterPro" id="IPR050900">
    <property type="entry name" value="Transposase_IS3/IS150/IS904"/>
</dbReference>
<proteinExistence type="predicted"/>
<protein>
    <submittedName>
        <fullName evidence="2">HTH-like domain-containing protein</fullName>
    </submittedName>
</protein>
<accession>A0A1H4GZH7</accession>
<reference evidence="2 3" key="1">
    <citation type="submission" date="2016-10" db="EMBL/GenBank/DDBJ databases">
        <authorList>
            <person name="de Groot N.N."/>
        </authorList>
    </citation>
    <scope>NUCLEOTIDE SEQUENCE [LARGE SCALE GENOMIC DNA]</scope>
    <source>
        <strain evidence="2 3">DSM 21228</strain>
    </source>
</reference>
<name>A0A1H4GZH7_9GAMM</name>
<dbReference type="AlphaFoldDB" id="A0A1H4GZH7"/>
<evidence type="ECO:0000313" key="3">
    <source>
        <dbReference type="Proteomes" id="UP000199397"/>
    </source>
</evidence>
<dbReference type="Pfam" id="PF13276">
    <property type="entry name" value="HTH_21"/>
    <property type="match status" value="1"/>
</dbReference>
<sequence length="149" mass="17111">MKYAFIQQHSREFCIPRLCQALGVARSSYYEWLERQSNDRQREQRQALLDTQVATAFQSKKGCYGAWRLCKLLAKDGRHYNRKTIANSLKRQGLVAKAARKFKATTHSRHSLPVSPNLLEQNFTATAPNQKWVGDITYCVPGVRHQQGS</sequence>